<evidence type="ECO:0000313" key="3">
    <source>
        <dbReference type="Proteomes" id="UP000281726"/>
    </source>
</evidence>
<proteinExistence type="predicted"/>
<keyword evidence="3" id="KW-1185">Reference proteome</keyword>
<keyword evidence="1" id="KW-1133">Transmembrane helix</keyword>
<dbReference type="AlphaFoldDB" id="A0A3A9ZQ10"/>
<dbReference type="RefSeq" id="WP_120723598.1">
    <property type="nucleotide sequence ID" value="NZ_RBAK01000001.1"/>
</dbReference>
<feature type="transmembrane region" description="Helical" evidence="1">
    <location>
        <begin position="89"/>
        <end position="107"/>
    </location>
</feature>
<dbReference type="Pfam" id="PF10825">
    <property type="entry name" value="DUF2752"/>
    <property type="match status" value="1"/>
</dbReference>
<feature type="transmembrane region" description="Helical" evidence="1">
    <location>
        <begin position="19"/>
        <end position="39"/>
    </location>
</feature>
<feature type="transmembrane region" description="Helical" evidence="1">
    <location>
        <begin position="119"/>
        <end position="137"/>
    </location>
</feature>
<name>A0A3A9ZQ10_9ACTN</name>
<dbReference type="EMBL" id="RBAK01000001">
    <property type="protein sequence ID" value="RKN50312.1"/>
    <property type="molecule type" value="Genomic_DNA"/>
</dbReference>
<sequence length="154" mass="16569">MTAVPPVADGHRPGPRGRWALAGPFGSAALLAAALAWVLTHNPTDAIPDPSGGCLWTALTGTQGPTCGGTRMVWHLMHGNLAQAARHHLPALLAVPFVIYAWARWAAHAAGRQLPAAPLPRWLMIAYGASWMVFAVVRNLPWPPFTWLHLTDIQ</sequence>
<protein>
    <submittedName>
        <fullName evidence="2">DUF2752 domain-containing protein</fullName>
    </submittedName>
</protein>
<evidence type="ECO:0000313" key="2">
    <source>
        <dbReference type="EMBL" id="RKN50312.1"/>
    </source>
</evidence>
<organism evidence="2 3">
    <name type="scientific">Micromonospora endolithica</name>
    <dbReference type="NCBI Taxonomy" id="230091"/>
    <lineage>
        <taxon>Bacteria</taxon>
        <taxon>Bacillati</taxon>
        <taxon>Actinomycetota</taxon>
        <taxon>Actinomycetes</taxon>
        <taxon>Micromonosporales</taxon>
        <taxon>Micromonosporaceae</taxon>
        <taxon>Micromonospora</taxon>
    </lineage>
</organism>
<accession>A0A3A9ZQ10</accession>
<evidence type="ECO:0000256" key="1">
    <source>
        <dbReference type="SAM" id="Phobius"/>
    </source>
</evidence>
<dbReference type="Proteomes" id="UP000281726">
    <property type="component" value="Unassembled WGS sequence"/>
</dbReference>
<keyword evidence="1" id="KW-0812">Transmembrane</keyword>
<dbReference type="InterPro" id="IPR021215">
    <property type="entry name" value="DUF2752"/>
</dbReference>
<comment type="caution">
    <text evidence="2">The sequence shown here is derived from an EMBL/GenBank/DDBJ whole genome shotgun (WGS) entry which is preliminary data.</text>
</comment>
<dbReference type="OrthoDB" id="5966662at2"/>
<keyword evidence="1" id="KW-0472">Membrane</keyword>
<gene>
    <name evidence="2" type="ORF">D7223_00375</name>
</gene>
<reference evidence="2 3" key="1">
    <citation type="journal article" date="2004" name="Syst. Appl. Microbiol.">
        <title>Cryptoendolithic actinomycetes from antarctic sandstone rock samples: Micromonospora endolithica sp. nov. and two isolates related to Micromonospora coerulea Jensen 1932.</title>
        <authorList>
            <person name="Hirsch P."/>
            <person name="Mevs U."/>
            <person name="Kroppenstedt R.M."/>
            <person name="Schumann P."/>
            <person name="Stackebrandt E."/>
        </authorList>
    </citation>
    <scope>NUCLEOTIDE SEQUENCE [LARGE SCALE GENOMIC DNA]</scope>
    <source>
        <strain evidence="2 3">JCM 12677</strain>
    </source>
</reference>